<proteinExistence type="predicted"/>
<name>A0A0E9W105_ANGAN</name>
<evidence type="ECO:0000313" key="1">
    <source>
        <dbReference type="EMBL" id="JAH84001.1"/>
    </source>
</evidence>
<reference evidence="1" key="1">
    <citation type="submission" date="2014-11" db="EMBL/GenBank/DDBJ databases">
        <authorList>
            <person name="Amaro Gonzalez C."/>
        </authorList>
    </citation>
    <scope>NUCLEOTIDE SEQUENCE</scope>
</reference>
<sequence length="30" mass="3430">MNGSQSVMQKHGNLEKGDNTDFFICINSQW</sequence>
<dbReference type="EMBL" id="GBXM01024576">
    <property type="protein sequence ID" value="JAH84001.1"/>
    <property type="molecule type" value="Transcribed_RNA"/>
</dbReference>
<organism evidence="1">
    <name type="scientific">Anguilla anguilla</name>
    <name type="common">European freshwater eel</name>
    <name type="synonym">Muraena anguilla</name>
    <dbReference type="NCBI Taxonomy" id="7936"/>
    <lineage>
        <taxon>Eukaryota</taxon>
        <taxon>Metazoa</taxon>
        <taxon>Chordata</taxon>
        <taxon>Craniata</taxon>
        <taxon>Vertebrata</taxon>
        <taxon>Euteleostomi</taxon>
        <taxon>Actinopterygii</taxon>
        <taxon>Neopterygii</taxon>
        <taxon>Teleostei</taxon>
        <taxon>Anguilliformes</taxon>
        <taxon>Anguillidae</taxon>
        <taxon>Anguilla</taxon>
    </lineage>
</organism>
<reference evidence="1" key="2">
    <citation type="journal article" date="2015" name="Fish Shellfish Immunol.">
        <title>Early steps in the European eel (Anguilla anguilla)-Vibrio vulnificus interaction in the gills: Role of the RtxA13 toxin.</title>
        <authorList>
            <person name="Callol A."/>
            <person name="Pajuelo D."/>
            <person name="Ebbesson L."/>
            <person name="Teles M."/>
            <person name="MacKenzie S."/>
            <person name="Amaro C."/>
        </authorList>
    </citation>
    <scope>NUCLEOTIDE SEQUENCE</scope>
</reference>
<accession>A0A0E9W105</accession>
<dbReference type="AlphaFoldDB" id="A0A0E9W105"/>
<protein>
    <submittedName>
        <fullName evidence="1">Uncharacterized protein</fullName>
    </submittedName>
</protein>